<organism evidence="1 2">
    <name type="scientific">Paramuricea clavata</name>
    <name type="common">Red gorgonian</name>
    <name type="synonym">Violescent sea-whip</name>
    <dbReference type="NCBI Taxonomy" id="317549"/>
    <lineage>
        <taxon>Eukaryota</taxon>
        <taxon>Metazoa</taxon>
        <taxon>Cnidaria</taxon>
        <taxon>Anthozoa</taxon>
        <taxon>Octocorallia</taxon>
        <taxon>Malacalcyonacea</taxon>
        <taxon>Plexauridae</taxon>
        <taxon>Paramuricea</taxon>
    </lineage>
</organism>
<name>A0A6S7HHX4_PARCT</name>
<dbReference type="Proteomes" id="UP001152795">
    <property type="component" value="Unassembled WGS sequence"/>
</dbReference>
<protein>
    <submittedName>
        <fullName evidence="1">Uncharacterized protein</fullName>
    </submittedName>
</protein>
<keyword evidence="2" id="KW-1185">Reference proteome</keyword>
<dbReference type="OrthoDB" id="6022533at2759"/>
<dbReference type="EMBL" id="CACRXK020002521">
    <property type="protein sequence ID" value="CAB3994727.1"/>
    <property type="molecule type" value="Genomic_DNA"/>
</dbReference>
<accession>A0A6S7HHX4</accession>
<comment type="caution">
    <text evidence="1">The sequence shown here is derived from an EMBL/GenBank/DDBJ whole genome shotgun (WGS) entry which is preliminary data.</text>
</comment>
<evidence type="ECO:0000313" key="1">
    <source>
        <dbReference type="EMBL" id="CAB3994727.1"/>
    </source>
</evidence>
<dbReference type="AlphaFoldDB" id="A0A6S7HHX4"/>
<reference evidence="1" key="1">
    <citation type="submission" date="2020-04" db="EMBL/GenBank/DDBJ databases">
        <authorList>
            <person name="Alioto T."/>
            <person name="Alioto T."/>
            <person name="Gomez Garrido J."/>
        </authorList>
    </citation>
    <scope>NUCLEOTIDE SEQUENCE</scope>
    <source>
        <strain evidence="1">A484AB</strain>
    </source>
</reference>
<sequence>MCTESDISENRGANYSLADLYNDGERLFEETVKEIEADPFNKIKGSRHGPQLVSIAELLLQNRTLCDAKKFRTILEKIWKAATSGDLRKFPSDQRDKMWQAFHNLCSSPEFIKEFNSYLCPALLQQPCCTLFIQTLLRKLFERIIHRKSSISPNSATEDISEETNIEENILRYAAGFVPFSLKRQCVKRQPKDVTWAEKIKCLSAIGVSNDVGSSPSFLEYTKCWVEKQNRGGLFLLNNNGYLFFRAVECHCKFFFRKSRIRTVSSDIRQPVLNAVSKDKVAMEYWTQATAGRDTSVSAQVMQMCIKLWLNIRARAFAANWIEQYKHIETKEAAKKKALRKGLKNIKNITS</sequence>
<evidence type="ECO:0000313" key="2">
    <source>
        <dbReference type="Proteomes" id="UP001152795"/>
    </source>
</evidence>
<proteinExistence type="predicted"/>
<gene>
    <name evidence="1" type="ORF">PACLA_8A068050</name>
</gene>